<protein>
    <recommendedName>
        <fullName evidence="3">Lipoprotein</fullName>
    </recommendedName>
</protein>
<dbReference type="RefSeq" id="WP_032053888.1">
    <property type="nucleotide sequence ID" value="NZ_JADVOL010000007.1"/>
</dbReference>
<dbReference type="PROSITE" id="PS51257">
    <property type="entry name" value="PROKAR_LIPOPROTEIN"/>
    <property type="match status" value="1"/>
</dbReference>
<evidence type="ECO:0000313" key="2">
    <source>
        <dbReference type="Proteomes" id="UP000195162"/>
    </source>
</evidence>
<sequence>MYKVLVFSLLSMGLSACNNHTEDSPSKLINVEEIPKQYKPINTYIYEYNDIIYRLNTEQDQATTHLKLKILLKKMPASDDNLNILKTKRKILVHLGCLNEAYIVTEKILAKTESSKLQEMQCIFLSKMKKDAHEIKACYEKTANSYLNEINLIPKAALRYQYALWGHYAAMFHAGHIEYKDKLKEIIDYHNIEDHKKTYQQMYENVMNSSIFQKRLDAIPYTSDCH</sequence>
<dbReference type="EMBL" id="NGIR01000032">
    <property type="protein sequence ID" value="OTU25799.1"/>
    <property type="molecule type" value="Genomic_DNA"/>
</dbReference>
<dbReference type="Proteomes" id="UP000195162">
    <property type="component" value="Unassembled WGS sequence"/>
</dbReference>
<dbReference type="AlphaFoldDB" id="A0A242U135"/>
<evidence type="ECO:0000313" key="1">
    <source>
        <dbReference type="EMBL" id="OTU25799.1"/>
    </source>
</evidence>
<name>A0A242U135_ACIPI</name>
<reference evidence="1 2" key="1">
    <citation type="submission" date="2017-05" db="EMBL/GenBank/DDBJ databases">
        <authorList>
            <person name="Song R."/>
            <person name="Chenine A.L."/>
            <person name="Ruprecht R.M."/>
        </authorList>
    </citation>
    <scope>NUCLEOTIDE SEQUENCE [LARGE SCALE GENOMIC DNA]</scope>
    <source>
        <strain evidence="1 2">ARLG1955</strain>
    </source>
</reference>
<evidence type="ECO:0008006" key="3">
    <source>
        <dbReference type="Google" id="ProtNLM"/>
    </source>
</evidence>
<comment type="caution">
    <text evidence="1">The sequence shown here is derived from an EMBL/GenBank/DDBJ whole genome shotgun (WGS) entry which is preliminary data.</text>
</comment>
<organism evidence="1 2">
    <name type="scientific">Acinetobacter pittii</name>
    <name type="common">Acinetobacter genomosp. 3</name>
    <dbReference type="NCBI Taxonomy" id="48296"/>
    <lineage>
        <taxon>Bacteria</taxon>
        <taxon>Pseudomonadati</taxon>
        <taxon>Pseudomonadota</taxon>
        <taxon>Gammaproteobacteria</taxon>
        <taxon>Moraxellales</taxon>
        <taxon>Moraxellaceae</taxon>
        <taxon>Acinetobacter</taxon>
        <taxon>Acinetobacter calcoaceticus/baumannii complex</taxon>
    </lineage>
</organism>
<gene>
    <name evidence="1" type="ORF">CAT59_16370</name>
</gene>
<proteinExistence type="predicted"/>
<accession>A0A242U135</accession>